<dbReference type="PROSITE" id="PS50206">
    <property type="entry name" value="RHODANESE_3"/>
    <property type="match status" value="1"/>
</dbReference>
<dbReference type="InterPro" id="IPR001279">
    <property type="entry name" value="Metallo-B-lactamas"/>
</dbReference>
<name>A0A0K2SQ03_LIMPI</name>
<dbReference type="SUPFAM" id="SSF56281">
    <property type="entry name" value="Metallo-hydrolase/oxidoreductase"/>
    <property type="match status" value="1"/>
</dbReference>
<dbReference type="AlphaFoldDB" id="A0A0K2SQ03"/>
<dbReference type="InterPro" id="IPR036866">
    <property type="entry name" value="RibonucZ/Hydroxyglut_hydro"/>
</dbReference>
<reference evidence="3" key="1">
    <citation type="submission" date="2015-07" db="EMBL/GenBank/DDBJ databases">
        <title>Complete genome sequence and phylogenetic analysis of Limnochorda pilosa.</title>
        <authorList>
            <person name="Watanabe M."/>
            <person name="Kojima H."/>
            <person name="Fukui M."/>
        </authorList>
    </citation>
    <scope>NUCLEOTIDE SEQUENCE [LARGE SCALE GENOMIC DNA]</scope>
    <source>
        <strain evidence="3">HC45</strain>
    </source>
</reference>
<gene>
    <name evidence="2" type="ORF">LIP_3388</name>
</gene>
<evidence type="ECO:0000313" key="2">
    <source>
        <dbReference type="EMBL" id="BAS29200.1"/>
    </source>
</evidence>
<keyword evidence="3" id="KW-1185">Reference proteome</keyword>
<dbReference type="KEGG" id="lpil:LIP_3388"/>
<dbReference type="GO" id="GO:0006749">
    <property type="term" value="P:glutathione metabolic process"/>
    <property type="evidence" value="ECO:0007669"/>
    <property type="project" value="TreeGrafter"/>
</dbReference>
<dbReference type="Pfam" id="PF00753">
    <property type="entry name" value="Lactamase_B"/>
    <property type="match status" value="1"/>
</dbReference>
<reference evidence="3" key="2">
    <citation type="journal article" date="2016" name="Int. J. Syst. Evol. Microbiol.">
        <title>Complete genome sequence and cell structure of Limnochorda pilosa, a Gram-negative spore-former within the phylum Firmicutes.</title>
        <authorList>
            <person name="Watanabe M."/>
            <person name="Kojima H."/>
            <person name="Fukui M."/>
        </authorList>
    </citation>
    <scope>NUCLEOTIDE SEQUENCE [LARGE SCALE GENOMIC DNA]</scope>
    <source>
        <strain evidence="3">HC45</strain>
    </source>
</reference>
<dbReference type="EMBL" id="AP014924">
    <property type="protein sequence ID" value="BAS29200.1"/>
    <property type="molecule type" value="Genomic_DNA"/>
</dbReference>
<dbReference type="GO" id="GO:0050313">
    <property type="term" value="F:sulfur dioxygenase activity"/>
    <property type="evidence" value="ECO:0007669"/>
    <property type="project" value="TreeGrafter"/>
</dbReference>
<sequence>MAHGEGIRAEDLRAMLERGEPVTVLDIRRSADREWTIPGSVHVDAYDALNAGDGKVLDTVDLPTDRPVVTVCGRGGTCVLLDGRTLFTGDTLFLSSVGRPDLEEPDPARIETHARMLYRSLERFLELPPETLVLPGHTGEPVAFDGRPLAVSLAEVRARSPLLGQPEDAFVAAILQRIPETPPNYRTIVEWNAADRSFEGDATELEAGANRCAVG</sequence>
<dbReference type="Proteomes" id="UP000065807">
    <property type="component" value="Chromosome"/>
</dbReference>
<dbReference type="InterPro" id="IPR051682">
    <property type="entry name" value="Mito_Persulfide_Diox"/>
</dbReference>
<evidence type="ECO:0000259" key="1">
    <source>
        <dbReference type="PROSITE" id="PS50206"/>
    </source>
</evidence>
<protein>
    <recommendedName>
        <fullName evidence="1">Rhodanese domain-containing protein</fullName>
    </recommendedName>
</protein>
<dbReference type="Gene3D" id="3.60.15.10">
    <property type="entry name" value="Ribonuclease Z/Hydroxyacylglutathione hydrolase-like"/>
    <property type="match status" value="1"/>
</dbReference>
<dbReference type="Gene3D" id="3.40.250.10">
    <property type="entry name" value="Rhodanese-like domain"/>
    <property type="match status" value="1"/>
</dbReference>
<dbReference type="PANTHER" id="PTHR43084:SF1">
    <property type="entry name" value="PERSULFIDE DIOXYGENASE ETHE1, MITOCHONDRIAL"/>
    <property type="match status" value="1"/>
</dbReference>
<accession>A0A0K2SQ03</accession>
<dbReference type="PANTHER" id="PTHR43084">
    <property type="entry name" value="PERSULFIDE DIOXYGENASE ETHE1"/>
    <property type="match status" value="1"/>
</dbReference>
<feature type="domain" description="Rhodanese" evidence="1">
    <location>
        <begin position="18"/>
        <end position="78"/>
    </location>
</feature>
<evidence type="ECO:0000313" key="3">
    <source>
        <dbReference type="Proteomes" id="UP000065807"/>
    </source>
</evidence>
<dbReference type="STRING" id="1555112.LIP_3388"/>
<proteinExistence type="predicted"/>
<dbReference type="InterPro" id="IPR036873">
    <property type="entry name" value="Rhodanese-like_dom_sf"/>
</dbReference>
<dbReference type="GO" id="GO:0070813">
    <property type="term" value="P:hydrogen sulfide metabolic process"/>
    <property type="evidence" value="ECO:0007669"/>
    <property type="project" value="TreeGrafter"/>
</dbReference>
<dbReference type="RefSeq" id="WP_198409587.1">
    <property type="nucleotide sequence ID" value="NZ_AP014924.1"/>
</dbReference>
<organism evidence="2 3">
    <name type="scientific">Limnochorda pilosa</name>
    <dbReference type="NCBI Taxonomy" id="1555112"/>
    <lineage>
        <taxon>Bacteria</taxon>
        <taxon>Bacillati</taxon>
        <taxon>Bacillota</taxon>
        <taxon>Limnochordia</taxon>
        <taxon>Limnochordales</taxon>
        <taxon>Limnochordaceae</taxon>
        <taxon>Limnochorda</taxon>
    </lineage>
</organism>
<dbReference type="SUPFAM" id="SSF52821">
    <property type="entry name" value="Rhodanese/Cell cycle control phosphatase"/>
    <property type="match status" value="1"/>
</dbReference>
<dbReference type="InterPro" id="IPR001763">
    <property type="entry name" value="Rhodanese-like_dom"/>
</dbReference>
<dbReference type="Pfam" id="PF00581">
    <property type="entry name" value="Rhodanese"/>
    <property type="match status" value="1"/>
</dbReference>